<keyword evidence="12" id="KW-0408">Iron</keyword>
<protein>
    <submittedName>
        <fullName evidence="16">Assimilatory nitrate reductase large subunit</fullName>
    </submittedName>
</protein>
<keyword evidence="10" id="KW-0274">FAD</keyword>
<dbReference type="GO" id="GO:0051539">
    <property type="term" value="F:4 iron, 4 sulfur cluster binding"/>
    <property type="evidence" value="ECO:0007669"/>
    <property type="project" value="UniProtKB-KW"/>
</dbReference>
<dbReference type="SUPFAM" id="SSF50692">
    <property type="entry name" value="ADC-like"/>
    <property type="match status" value="1"/>
</dbReference>
<keyword evidence="17" id="KW-1185">Reference proteome</keyword>
<keyword evidence="6" id="KW-0500">Molybdenum</keyword>
<keyword evidence="13" id="KW-0411">Iron-sulfur</keyword>
<evidence type="ECO:0000256" key="9">
    <source>
        <dbReference type="ARBA" id="ARBA00022723"/>
    </source>
</evidence>
<evidence type="ECO:0000256" key="12">
    <source>
        <dbReference type="ARBA" id="ARBA00023004"/>
    </source>
</evidence>
<keyword evidence="11" id="KW-0560">Oxidoreductase</keyword>
<dbReference type="Pfam" id="PF04879">
    <property type="entry name" value="Molybdop_Fe4S4"/>
    <property type="match status" value="1"/>
</dbReference>
<dbReference type="GO" id="GO:0016020">
    <property type="term" value="C:membrane"/>
    <property type="evidence" value="ECO:0007669"/>
    <property type="project" value="TreeGrafter"/>
</dbReference>
<reference evidence="16 17" key="1">
    <citation type="journal article" date="2012" name="J. Bacteriol.">
        <title>Complete genome sequences of Methylophaga sp. strain JAM1 and Methylophaga sp. strain JAM7.</title>
        <authorList>
            <person name="Villeneuve C."/>
            <person name="Martineau C."/>
            <person name="Mauffrey F."/>
            <person name="Villemur R."/>
        </authorList>
    </citation>
    <scope>NUCLEOTIDE SEQUENCE [LARGE SCALE GENOMIC DNA]</scope>
    <source>
        <strain evidence="16 17">JAM1</strain>
    </source>
</reference>
<evidence type="ECO:0000256" key="14">
    <source>
        <dbReference type="ARBA" id="ARBA00023063"/>
    </source>
</evidence>
<dbReference type="RefSeq" id="WP_014707770.1">
    <property type="nucleotide sequence ID" value="NC_017857.3"/>
</dbReference>
<evidence type="ECO:0000256" key="1">
    <source>
        <dbReference type="ARBA" id="ARBA00001942"/>
    </source>
</evidence>
<dbReference type="InterPro" id="IPR006657">
    <property type="entry name" value="MoPterin_dinucl-bd_dom"/>
</dbReference>
<dbReference type="HOGENOM" id="CLU_000422_13_4_6"/>
<dbReference type="STRING" id="754476.Q7A_2619"/>
<evidence type="ECO:0000256" key="10">
    <source>
        <dbReference type="ARBA" id="ARBA00022827"/>
    </source>
</evidence>
<dbReference type="Gene3D" id="2.40.40.20">
    <property type="match status" value="1"/>
</dbReference>
<dbReference type="Proteomes" id="UP000009144">
    <property type="component" value="Chromosome"/>
</dbReference>
<comment type="similarity">
    <text evidence="4">Belongs to the prokaryotic molybdopterin-containing oxidoreductase family. NasA/NapA/NarB subfamily.</text>
</comment>
<comment type="cofactor">
    <cofactor evidence="3">
        <name>FAD</name>
        <dbReference type="ChEBI" id="CHEBI:57692"/>
    </cofactor>
</comment>
<dbReference type="GO" id="GO:0046872">
    <property type="term" value="F:metal ion binding"/>
    <property type="evidence" value="ECO:0007669"/>
    <property type="project" value="UniProtKB-KW"/>
</dbReference>
<dbReference type="GO" id="GO:0045333">
    <property type="term" value="P:cellular respiration"/>
    <property type="evidence" value="ECO:0007669"/>
    <property type="project" value="UniProtKB-ARBA"/>
</dbReference>
<keyword evidence="5" id="KW-0004">4Fe-4S</keyword>
<evidence type="ECO:0000256" key="13">
    <source>
        <dbReference type="ARBA" id="ARBA00023014"/>
    </source>
</evidence>
<dbReference type="PANTHER" id="PTHR43105:SF9">
    <property type="entry name" value="NADPH-FE(3+) OXIDOREDUCTASE SUBUNIT ALPHA"/>
    <property type="match status" value="1"/>
</dbReference>
<evidence type="ECO:0000256" key="7">
    <source>
        <dbReference type="ARBA" id="ARBA00022630"/>
    </source>
</evidence>
<dbReference type="GO" id="GO:1990204">
    <property type="term" value="C:oxidoreductase complex"/>
    <property type="evidence" value="ECO:0007669"/>
    <property type="project" value="UniProtKB-ARBA"/>
</dbReference>
<organism evidence="16 17">
    <name type="scientific">Methylophaga nitratireducenticrescens</name>
    <dbReference type="NCBI Taxonomy" id="754476"/>
    <lineage>
        <taxon>Bacteria</taxon>
        <taxon>Pseudomonadati</taxon>
        <taxon>Pseudomonadota</taxon>
        <taxon>Gammaproteobacteria</taxon>
        <taxon>Thiotrichales</taxon>
        <taxon>Piscirickettsiaceae</taxon>
        <taxon>Methylophaga</taxon>
    </lineage>
</organism>
<dbReference type="InterPro" id="IPR041957">
    <property type="entry name" value="CT_Nitrate-R-NapA-like"/>
</dbReference>
<dbReference type="CDD" id="cd02754">
    <property type="entry name" value="MopB_Nitrate-R-NapA-like"/>
    <property type="match status" value="1"/>
</dbReference>
<evidence type="ECO:0000256" key="11">
    <source>
        <dbReference type="ARBA" id="ARBA00023002"/>
    </source>
</evidence>
<dbReference type="Pfam" id="PF04324">
    <property type="entry name" value="Fer2_BFD"/>
    <property type="match status" value="1"/>
</dbReference>
<dbReference type="PROSITE" id="PS51669">
    <property type="entry name" value="4FE4S_MOW_BIS_MGD"/>
    <property type="match status" value="1"/>
</dbReference>
<dbReference type="GO" id="GO:0051537">
    <property type="term" value="F:2 iron, 2 sulfur cluster binding"/>
    <property type="evidence" value="ECO:0007669"/>
    <property type="project" value="UniProtKB-KW"/>
</dbReference>
<dbReference type="CDD" id="cd02791">
    <property type="entry name" value="MopB_CT_Nitrate-R-NapA-like"/>
    <property type="match status" value="1"/>
</dbReference>
<accession>I1XLZ0</accession>
<dbReference type="eggNOG" id="COG0243">
    <property type="taxonomic scope" value="Bacteria"/>
</dbReference>
<dbReference type="GO" id="GO:0016491">
    <property type="term" value="F:oxidoreductase activity"/>
    <property type="evidence" value="ECO:0007669"/>
    <property type="project" value="UniProtKB-KW"/>
</dbReference>
<keyword evidence="9" id="KW-0479">Metal-binding</keyword>
<dbReference type="Gene3D" id="2.20.25.90">
    <property type="entry name" value="ADC-like domains"/>
    <property type="match status" value="1"/>
</dbReference>
<dbReference type="InterPro" id="IPR050123">
    <property type="entry name" value="Prok_molybdopt-oxidoreductase"/>
</dbReference>
<evidence type="ECO:0000313" key="16">
    <source>
        <dbReference type="EMBL" id="AFI85409.1"/>
    </source>
</evidence>
<dbReference type="Gene3D" id="3.40.228.10">
    <property type="entry name" value="Dimethylsulfoxide Reductase, domain 2"/>
    <property type="match status" value="1"/>
</dbReference>
<dbReference type="Pfam" id="PF00384">
    <property type="entry name" value="Molybdopterin"/>
    <property type="match status" value="1"/>
</dbReference>
<keyword evidence="14" id="KW-0534">Nitrate assimilation</keyword>
<reference evidence="16 17" key="2">
    <citation type="journal article" date="2013" name="Int. J. Syst. Evol. Microbiol.">
        <title>Methylophaga nitratireducenticrescens sp. nov. and Methylophaga frappieri sp. nov., isolated from the biofilm of the methanol-fed denitrification system treating the seawater at the Montreal Biodome.</title>
        <authorList>
            <person name="Villeneuve C."/>
            <person name="Martineau C."/>
            <person name="Mauffrey F."/>
            <person name="Villemur R."/>
        </authorList>
    </citation>
    <scope>NUCLEOTIDE SEQUENCE [LARGE SCALE GENOMIC DNA]</scope>
    <source>
        <strain evidence="16 17">JAM1</strain>
    </source>
</reference>
<dbReference type="KEGG" id="mej:Q7A_2619"/>
<evidence type="ECO:0000256" key="8">
    <source>
        <dbReference type="ARBA" id="ARBA00022714"/>
    </source>
</evidence>
<evidence type="ECO:0000256" key="2">
    <source>
        <dbReference type="ARBA" id="ARBA00001966"/>
    </source>
</evidence>
<dbReference type="InterPro" id="IPR009010">
    <property type="entry name" value="Asp_de-COase-like_dom_sf"/>
</dbReference>
<comment type="cofactor">
    <cofactor evidence="2">
        <name>[4Fe-4S] cluster</name>
        <dbReference type="ChEBI" id="CHEBI:49883"/>
    </cofactor>
</comment>
<dbReference type="InterPro" id="IPR006656">
    <property type="entry name" value="Mopterin_OxRdtase"/>
</dbReference>
<dbReference type="InterPro" id="IPR027467">
    <property type="entry name" value="MopterinOxRdtase_cofactor_BS"/>
</dbReference>
<dbReference type="PROSITE" id="PS00551">
    <property type="entry name" value="MOLYBDOPTERIN_PROK_1"/>
    <property type="match status" value="1"/>
</dbReference>
<dbReference type="FunFam" id="1.10.10.1100:FF:000002">
    <property type="entry name" value="Nitrite reductase large subunit"/>
    <property type="match status" value="1"/>
</dbReference>
<evidence type="ECO:0000256" key="5">
    <source>
        <dbReference type="ARBA" id="ARBA00022485"/>
    </source>
</evidence>
<dbReference type="Pfam" id="PF01568">
    <property type="entry name" value="Molydop_binding"/>
    <property type="match status" value="1"/>
</dbReference>
<dbReference type="InterPro" id="IPR007419">
    <property type="entry name" value="BFD-like_2Fe2S-bd_dom"/>
</dbReference>
<dbReference type="InterPro" id="IPR041854">
    <property type="entry name" value="BFD-like_2Fe2S-bd_dom_sf"/>
</dbReference>
<sequence length="883" mass="98215">MAQHATQTTCPYCGVGCGILAAPQADGTVAIKGDPGHPANFGRLCSKGSALGETVGLDNRLLYPQVNGKRVDWDNALDHVSDRFKQIIDQYGSDAVAFYVSGQLLTEDYYMANKLMKGFIGSGNIETNSRLCMSSAVAAHKRAFGSDSVPCSYEDLEQTDLLVIVGSNTAWCHPVLFQRITQAKQNRPNMKVVVIDPRKTATCDIADLHLPLRPGADAFLFNGLLSYLKQHDGIDWHYLEQHVEGFALSLDSAAKTAANIPQVARQTELSEEDVARFYQLFASTEKTISLFSQGINQSTSGTDKCNAIINCHLATGRIGKQGMGPFSITGQPNAMGGREVGGLCNQLAAHMEIDNPQHYNRLSRFWDTNCLTQTAGHKTIEMFQAIERGEIKAVWIIATNPVVSIPDADQVKRALEKCELVIVSEIEKQTDCTEFADVLLPALGWGEKDGTVTNSERRISHQRAFLPAPGEARADWWMLKEVGKRMGFVKQFQFETTVDVFREHARLSAFENQGQRDFDISALANITELQYAALQPIQWPVTDNAPQGTARMFADNHFYTASGKARMIAVDPRYPQNEVDDIYPLVLNTGRIRDQWHTMTRTGRAPRLNAHISEPLIDMHPVDAGHWQLQNKALVQVESKWGRMIGRVNLTPNQRPGSLFIPIHWNGQVASQARVDTLVAPITDPISGQPESKHTPVNVRPFLPRWHAFILSRQSLNLTETAYWVNVKGQQFWRYELAGNNWIEKPLQWVQSMIGQQGEWLEFSDQRTGRYRVANIVDNQLQIVMFLGPDHHLPERGWLSQLFSEEKLDASARQSLLAGRPGPGQQDKGKLVCACFAVGETTIKEAIHKGEAKSVDEIGRCLKAGTNCGSCIPELKQLLTDYG</sequence>
<gene>
    <name evidence="16" type="ordered locus">Q7A_2619</name>
</gene>
<dbReference type="Gene3D" id="3.40.50.740">
    <property type="match status" value="1"/>
</dbReference>
<keyword evidence="8" id="KW-0001">2Fe-2S</keyword>
<dbReference type="InterPro" id="IPR006963">
    <property type="entry name" value="Mopterin_OxRdtase_4Fe-4S_dom"/>
</dbReference>
<dbReference type="SMART" id="SM00926">
    <property type="entry name" value="Molybdop_Fe4S4"/>
    <property type="match status" value="1"/>
</dbReference>
<comment type="cofactor">
    <cofactor evidence="15">
        <name>[2Fe-2S] cluster</name>
        <dbReference type="ChEBI" id="CHEBI:190135"/>
    </cofactor>
</comment>
<dbReference type="EMBL" id="CP003390">
    <property type="protein sequence ID" value="AFI85409.1"/>
    <property type="molecule type" value="Genomic_DNA"/>
</dbReference>
<evidence type="ECO:0000256" key="3">
    <source>
        <dbReference type="ARBA" id="ARBA00001974"/>
    </source>
</evidence>
<dbReference type="Gene3D" id="1.10.10.1100">
    <property type="entry name" value="BFD-like [2Fe-2S]-binding domain"/>
    <property type="match status" value="1"/>
</dbReference>
<dbReference type="PANTHER" id="PTHR43105">
    <property type="entry name" value="RESPIRATORY NITRATE REDUCTASE"/>
    <property type="match status" value="1"/>
</dbReference>
<name>I1XLZ0_METNJ</name>
<dbReference type="GO" id="GO:0043546">
    <property type="term" value="F:molybdopterin cofactor binding"/>
    <property type="evidence" value="ECO:0007669"/>
    <property type="project" value="InterPro"/>
</dbReference>
<keyword evidence="7" id="KW-0285">Flavoprotein</keyword>
<dbReference type="GO" id="GO:0042128">
    <property type="term" value="P:nitrate assimilation"/>
    <property type="evidence" value="ECO:0007669"/>
    <property type="project" value="UniProtKB-KW"/>
</dbReference>
<evidence type="ECO:0000256" key="6">
    <source>
        <dbReference type="ARBA" id="ARBA00022505"/>
    </source>
</evidence>
<comment type="cofactor">
    <cofactor evidence="1">
        <name>Mo-bis(molybdopterin guanine dinucleotide)</name>
        <dbReference type="ChEBI" id="CHEBI:60539"/>
    </cofactor>
</comment>
<dbReference type="PATRIC" id="fig|754476.3.peg.2569"/>
<evidence type="ECO:0000256" key="15">
    <source>
        <dbReference type="ARBA" id="ARBA00034078"/>
    </source>
</evidence>
<dbReference type="SUPFAM" id="SSF53706">
    <property type="entry name" value="Formate dehydrogenase/DMSO reductase, domains 1-3"/>
    <property type="match status" value="1"/>
</dbReference>
<dbReference type="AlphaFoldDB" id="I1XLZ0"/>
<evidence type="ECO:0000256" key="4">
    <source>
        <dbReference type="ARBA" id="ARBA00008747"/>
    </source>
</evidence>
<dbReference type="eggNOG" id="COG1251">
    <property type="taxonomic scope" value="Bacteria"/>
</dbReference>
<evidence type="ECO:0000313" key="17">
    <source>
        <dbReference type="Proteomes" id="UP000009144"/>
    </source>
</evidence>
<proteinExistence type="inferred from homology"/>